<feature type="compositionally biased region" description="Acidic residues" evidence="1">
    <location>
        <begin position="181"/>
        <end position="217"/>
    </location>
</feature>
<gene>
    <name evidence="3" type="ORF">BN1211_2310</name>
</gene>
<keyword evidence="2" id="KW-0732">Signal</keyword>
<dbReference type="EMBL" id="CDQK01000002">
    <property type="protein sequence ID" value="CEP22046.1"/>
    <property type="molecule type" value="Genomic_DNA"/>
</dbReference>
<evidence type="ECO:0000313" key="3">
    <source>
        <dbReference type="EMBL" id="CEP22046.1"/>
    </source>
</evidence>
<dbReference type="AlphaFoldDB" id="A0A0H5C2M7"/>
<protein>
    <submittedName>
        <fullName evidence="3">Uncharacterized protein</fullName>
    </submittedName>
</protein>
<feature type="compositionally biased region" description="Low complexity" evidence="1">
    <location>
        <begin position="262"/>
        <end position="278"/>
    </location>
</feature>
<proteinExistence type="predicted"/>
<feature type="compositionally biased region" description="Low complexity" evidence="1">
    <location>
        <begin position="155"/>
        <end position="180"/>
    </location>
</feature>
<name>A0A0H5C2M7_CYBJN</name>
<accession>A0A0H5C2M7</accession>
<feature type="region of interest" description="Disordered" evidence="1">
    <location>
        <begin position="142"/>
        <end position="278"/>
    </location>
</feature>
<evidence type="ECO:0000313" key="4">
    <source>
        <dbReference type="Proteomes" id="UP000038830"/>
    </source>
</evidence>
<feature type="signal peptide" evidence="2">
    <location>
        <begin position="1"/>
        <end position="19"/>
    </location>
</feature>
<organism evidence="3 4">
    <name type="scientific">Cyberlindnera jadinii (strain ATCC 18201 / CBS 1600 / BCRC 20928 / JCM 3617 / NBRC 0987 / NRRL Y-1542)</name>
    <name type="common">Torula yeast</name>
    <name type="synonym">Candida utilis</name>
    <dbReference type="NCBI Taxonomy" id="983966"/>
    <lineage>
        <taxon>Eukaryota</taxon>
        <taxon>Fungi</taxon>
        <taxon>Dikarya</taxon>
        <taxon>Ascomycota</taxon>
        <taxon>Saccharomycotina</taxon>
        <taxon>Saccharomycetes</taxon>
        <taxon>Phaffomycetales</taxon>
        <taxon>Phaffomycetaceae</taxon>
        <taxon>Cyberlindnera</taxon>
    </lineage>
</organism>
<evidence type="ECO:0000256" key="2">
    <source>
        <dbReference type="SAM" id="SignalP"/>
    </source>
</evidence>
<feature type="compositionally biased region" description="Low complexity" evidence="1">
    <location>
        <begin position="218"/>
        <end position="253"/>
    </location>
</feature>
<dbReference type="Proteomes" id="UP000038830">
    <property type="component" value="Unassembled WGS sequence"/>
</dbReference>
<reference evidence="4" key="1">
    <citation type="journal article" date="2015" name="J. Biotechnol.">
        <title>The structure of the Cyberlindnera jadinii genome and its relation to Candida utilis analyzed by the occurrence of single nucleotide polymorphisms.</title>
        <authorList>
            <person name="Rupp O."/>
            <person name="Brinkrolf K."/>
            <person name="Buerth C."/>
            <person name="Kunigo M."/>
            <person name="Schneider J."/>
            <person name="Jaenicke S."/>
            <person name="Goesmann A."/>
            <person name="Puehler A."/>
            <person name="Jaeger K.-E."/>
            <person name="Ernst J.F."/>
        </authorList>
    </citation>
    <scope>NUCLEOTIDE SEQUENCE [LARGE SCALE GENOMIC DNA]</scope>
    <source>
        <strain evidence="4">ATCC 18201 / CBS 1600 / BCRC 20928 / JCM 3617 / NBRC 0987 / NRRL Y-1542</strain>
    </source>
</reference>
<feature type="chain" id="PRO_5005216455" evidence="2">
    <location>
        <begin position="20"/>
        <end position="304"/>
    </location>
</feature>
<evidence type="ECO:0000256" key="1">
    <source>
        <dbReference type="SAM" id="MobiDB-lite"/>
    </source>
</evidence>
<sequence>MIFINRVSTLVILLNTVFGDSVTFTWKLDASGTAIDGYEPKIGENTRVDLNEDSGSLSGYIDDQGQFIVDGKTMGIGKNYLSAEAQSSSWIVAEPFTIVDGYLKLYGSDFHAVPNGDDDGYVLGSINAAAKRSDMIPVKIKAQGSDGSAVADYDASSTSTTADETTAEETTSATVTASETTAEETTAEETTAEETTAEETTAEETTAEETTAEETTSEETASQTATAEKTTSGEATSGTVTTEETTVETSAEETTADKTTAEETTVETSAEETTTSPTISTYDNGALKTAFSAINVGAILLALL</sequence>